<keyword evidence="3" id="KW-1185">Reference proteome</keyword>
<gene>
    <name evidence="2" type="ORF">QBC38DRAFT_425312</name>
</gene>
<feature type="region of interest" description="Disordered" evidence="1">
    <location>
        <begin position="165"/>
        <end position="190"/>
    </location>
</feature>
<dbReference type="Pfam" id="PF11917">
    <property type="entry name" value="DUF3435"/>
    <property type="match status" value="1"/>
</dbReference>
<dbReference type="AlphaFoldDB" id="A0AAN7GXI0"/>
<evidence type="ECO:0000256" key="1">
    <source>
        <dbReference type="SAM" id="MobiDB-lite"/>
    </source>
</evidence>
<dbReference type="Proteomes" id="UP001301958">
    <property type="component" value="Unassembled WGS sequence"/>
</dbReference>
<reference evidence="2" key="1">
    <citation type="journal article" date="2023" name="Mol. Phylogenet. Evol.">
        <title>Genome-scale phylogeny and comparative genomics of the fungal order Sordariales.</title>
        <authorList>
            <person name="Hensen N."/>
            <person name="Bonometti L."/>
            <person name="Westerberg I."/>
            <person name="Brannstrom I.O."/>
            <person name="Guillou S."/>
            <person name="Cros-Aarteil S."/>
            <person name="Calhoun S."/>
            <person name="Haridas S."/>
            <person name="Kuo A."/>
            <person name="Mondo S."/>
            <person name="Pangilinan J."/>
            <person name="Riley R."/>
            <person name="LaButti K."/>
            <person name="Andreopoulos B."/>
            <person name="Lipzen A."/>
            <person name="Chen C."/>
            <person name="Yan M."/>
            <person name="Daum C."/>
            <person name="Ng V."/>
            <person name="Clum A."/>
            <person name="Steindorff A."/>
            <person name="Ohm R.A."/>
            <person name="Martin F."/>
            <person name="Silar P."/>
            <person name="Natvig D.O."/>
            <person name="Lalanne C."/>
            <person name="Gautier V."/>
            <person name="Ament-Velasquez S.L."/>
            <person name="Kruys A."/>
            <person name="Hutchinson M.I."/>
            <person name="Powell A.J."/>
            <person name="Barry K."/>
            <person name="Miller A.N."/>
            <person name="Grigoriev I.V."/>
            <person name="Debuchy R."/>
            <person name="Gladieux P."/>
            <person name="Hiltunen Thoren M."/>
            <person name="Johannesson H."/>
        </authorList>
    </citation>
    <scope>NUCLEOTIDE SEQUENCE</scope>
    <source>
        <strain evidence="2">CBS 990.96</strain>
    </source>
</reference>
<protein>
    <recommendedName>
        <fullName evidence="4">FluG domain-containing protein</fullName>
    </recommendedName>
</protein>
<dbReference type="PANTHER" id="PTHR37535">
    <property type="entry name" value="FLUG DOMAIN PROTEIN"/>
    <property type="match status" value="1"/>
</dbReference>
<reference evidence="2" key="2">
    <citation type="submission" date="2023-05" db="EMBL/GenBank/DDBJ databases">
        <authorList>
            <consortium name="Lawrence Berkeley National Laboratory"/>
            <person name="Steindorff A."/>
            <person name="Hensen N."/>
            <person name="Bonometti L."/>
            <person name="Westerberg I."/>
            <person name="Brannstrom I.O."/>
            <person name="Guillou S."/>
            <person name="Cros-Aarteil S."/>
            <person name="Calhoun S."/>
            <person name="Haridas S."/>
            <person name="Kuo A."/>
            <person name="Mondo S."/>
            <person name="Pangilinan J."/>
            <person name="Riley R."/>
            <person name="Labutti K."/>
            <person name="Andreopoulos B."/>
            <person name="Lipzen A."/>
            <person name="Chen C."/>
            <person name="Yanf M."/>
            <person name="Daum C."/>
            <person name="Ng V."/>
            <person name="Clum A."/>
            <person name="Ohm R."/>
            <person name="Martin F."/>
            <person name="Silar P."/>
            <person name="Natvig D."/>
            <person name="Lalanne C."/>
            <person name="Gautier V."/>
            <person name="Ament-Velasquez S.L."/>
            <person name="Kruys A."/>
            <person name="Hutchinson M.I."/>
            <person name="Powell A.J."/>
            <person name="Barry K."/>
            <person name="Miller A.N."/>
            <person name="Grigoriev I.V."/>
            <person name="Debuchy R."/>
            <person name="Gladieux P."/>
            <person name="Thoren M.H."/>
            <person name="Johannesson H."/>
        </authorList>
    </citation>
    <scope>NUCLEOTIDE SEQUENCE</scope>
    <source>
        <strain evidence="2">CBS 990.96</strain>
    </source>
</reference>
<comment type="caution">
    <text evidence="2">The sequence shown here is derived from an EMBL/GenBank/DDBJ whole genome shotgun (WGS) entry which is preliminary data.</text>
</comment>
<accession>A0AAN7GXI0</accession>
<dbReference type="InterPro" id="IPR021842">
    <property type="entry name" value="DUF3435"/>
</dbReference>
<dbReference type="EMBL" id="MU865424">
    <property type="protein sequence ID" value="KAK4223504.1"/>
    <property type="molecule type" value="Genomic_DNA"/>
</dbReference>
<feature type="compositionally biased region" description="Acidic residues" evidence="1">
    <location>
        <begin position="171"/>
        <end position="184"/>
    </location>
</feature>
<evidence type="ECO:0000313" key="2">
    <source>
        <dbReference type="EMBL" id="KAK4223504.1"/>
    </source>
</evidence>
<name>A0AAN7GXI0_9PEZI</name>
<evidence type="ECO:0000313" key="3">
    <source>
        <dbReference type="Proteomes" id="UP001301958"/>
    </source>
</evidence>
<organism evidence="2 3">
    <name type="scientific">Podospora fimiseda</name>
    <dbReference type="NCBI Taxonomy" id="252190"/>
    <lineage>
        <taxon>Eukaryota</taxon>
        <taxon>Fungi</taxon>
        <taxon>Dikarya</taxon>
        <taxon>Ascomycota</taxon>
        <taxon>Pezizomycotina</taxon>
        <taxon>Sordariomycetes</taxon>
        <taxon>Sordariomycetidae</taxon>
        <taxon>Sordariales</taxon>
        <taxon>Podosporaceae</taxon>
        <taxon>Podospora</taxon>
    </lineage>
</organism>
<proteinExistence type="predicted"/>
<sequence>MVFLSYAIVTFCGCKFIREDPQEYLKDSGSEEAMAFFCWLLDQRKTIKKRSTLNEYKRMWMMVYRKSTGLDFPRQEAEYLQNHITQLSVKYKLDILDKEKPVLNADDMYLILHHHWVYDRSIFPHEPQRLQFALMLLVQAYTATRPRVISYRSINQARISAHYVGQGSEAGSDDESDPQPDSESETLQTSPEIYKTVTYRDIKLLLLPSPNGIKDLLVMEITLRYCKGWNMKPRPKTLILYEVDDLVFYPTILMIAIAILDDAFDSDIRSVDDLYQVRMPTDRRSLEFTWKRQMLNVPVFRQPDNKSTFGTSLNQPIRYNTYIEYLKRLGIGCGFMQLLNTYMIRRGAGEAIEAVATQGQLQQVMNHQNAGIYQAYINQQVQVDTMAATIGKPSKRALIKAATHMSRYIDPRAPQQASSEDLERIGRDYNIESLIQAKETFFQHAVQESCTLKKAKADGTKLYTMYKDVAMKVKSTQALMKRKALENTRHQFFERINTIEINNQLHNNNSPHNSSDIRCPSLQLEERRAIAALIALGCSDLDENKKTLHRLATADTLVLLGRARETAPQSLSDDEDQSSCASSTENPCEKTQCFICFWGKGSRRHFSSVYKTRNHLKSYHLRGMTDMSEFLCLEPDCKGKGVQVKGISGLNIILRPFIATMCLMRELVKILEKYVFRWSIFLARVSNLR</sequence>
<dbReference type="PANTHER" id="PTHR37535:SF2">
    <property type="entry name" value="FINGER DOMAIN PROTEIN, PUTATIVE (AFU_ORTHOLOGUE AFUA_6G09300)-RELATED"/>
    <property type="match status" value="1"/>
</dbReference>
<evidence type="ECO:0008006" key="4">
    <source>
        <dbReference type="Google" id="ProtNLM"/>
    </source>
</evidence>